<dbReference type="EMBL" id="LO017727">
    <property type="protein sequence ID" value="CRH06243.1"/>
    <property type="molecule type" value="Genomic_DNA"/>
</dbReference>
<dbReference type="GO" id="GO:1990281">
    <property type="term" value="C:efflux pump complex"/>
    <property type="evidence" value="ECO:0007669"/>
    <property type="project" value="TreeGrafter"/>
</dbReference>
<dbReference type="GO" id="GO:0009279">
    <property type="term" value="C:cell outer membrane"/>
    <property type="evidence" value="ECO:0007669"/>
    <property type="project" value="UniProtKB-SubCell"/>
</dbReference>
<evidence type="ECO:0000256" key="4">
    <source>
        <dbReference type="ARBA" id="ARBA00022452"/>
    </source>
</evidence>
<evidence type="ECO:0000313" key="10">
    <source>
        <dbReference type="EMBL" id="CRH06243.1"/>
    </source>
</evidence>
<dbReference type="InterPro" id="IPR051906">
    <property type="entry name" value="TolC-like"/>
</dbReference>
<keyword evidence="7" id="KW-0998">Cell outer membrane</keyword>
<keyword evidence="3" id="KW-0813">Transport</keyword>
<dbReference type="PANTHER" id="PTHR30026">
    <property type="entry name" value="OUTER MEMBRANE PROTEIN TOLC"/>
    <property type="match status" value="1"/>
</dbReference>
<sequence length="465" mass="51506">MSRAMIFSTRGLFLSLFATLVMLAYGPAVQAESMQLDLGHVLKMARTQGEPLVSQAHAELLGGKAAQQLIASERRAQLELWGMSKAFDSHSVTDKRDLDLYGGVTVTQPLRIFGRWRSSYAAATAEVDARALQVETALQHHLLQVMQNYFALQASEVEVQALSERHALDYVRWEKAEQWQKLGKRDPVDVAGMLAKLEKSRYHYYKAREDNRALRRTLSGQTGIALDGDLIAPPEAPKRLSLELPVERLLKAALQAHPQLQALRKQAAAQGLIVESQQLTPDLALFAKAGSSNRDLSGRDKWALGATLSIPLWEGGARAAKKQQASAAQQKLQAEVAAMERDLQLQIRQLLGDLQSVRQRLIAARAGRSFHEKRLMQRQTLYQMERVADLGDAMIRLTEAEAEMVRATGDYYLTLAQLACVVGEQPEAVLSAHFIQRWHNGVDGSNSGQFTPPSGSGFGEHQVQE</sequence>
<organism evidence="10">
    <name type="scientific">Magnetococcus massalia (strain MO-1)</name>
    <dbReference type="NCBI Taxonomy" id="451514"/>
    <lineage>
        <taxon>Bacteria</taxon>
        <taxon>Pseudomonadati</taxon>
        <taxon>Pseudomonadota</taxon>
        <taxon>Magnetococcia</taxon>
        <taxon>Magnetococcales</taxon>
        <taxon>Magnetococcaceae</taxon>
        <taxon>Magnetococcus</taxon>
    </lineage>
</organism>
<evidence type="ECO:0000256" key="1">
    <source>
        <dbReference type="ARBA" id="ARBA00004442"/>
    </source>
</evidence>
<dbReference type="SUPFAM" id="SSF56954">
    <property type="entry name" value="Outer membrane efflux proteins (OEP)"/>
    <property type="match status" value="1"/>
</dbReference>
<evidence type="ECO:0000256" key="3">
    <source>
        <dbReference type="ARBA" id="ARBA00022448"/>
    </source>
</evidence>
<dbReference type="PANTHER" id="PTHR30026:SF20">
    <property type="entry name" value="OUTER MEMBRANE PROTEIN TOLC"/>
    <property type="match status" value="1"/>
</dbReference>
<evidence type="ECO:0000256" key="5">
    <source>
        <dbReference type="ARBA" id="ARBA00022692"/>
    </source>
</evidence>
<protein>
    <submittedName>
        <fullName evidence="10">Putative Outer membrane efflux protein</fullName>
    </submittedName>
</protein>
<gene>
    <name evidence="10" type="ORF">MAGMO_2070</name>
</gene>
<evidence type="ECO:0000256" key="6">
    <source>
        <dbReference type="ARBA" id="ARBA00023136"/>
    </source>
</evidence>
<evidence type="ECO:0000256" key="8">
    <source>
        <dbReference type="SAM" id="Coils"/>
    </source>
</evidence>
<evidence type="ECO:0000256" key="7">
    <source>
        <dbReference type="ARBA" id="ARBA00023237"/>
    </source>
</evidence>
<evidence type="ECO:0000256" key="9">
    <source>
        <dbReference type="SAM" id="MobiDB-lite"/>
    </source>
</evidence>
<feature type="region of interest" description="Disordered" evidence="9">
    <location>
        <begin position="445"/>
        <end position="465"/>
    </location>
</feature>
<reference evidence="10" key="1">
    <citation type="submission" date="2015-04" db="EMBL/GenBank/DDBJ databases">
        <authorList>
            <person name="Syromyatnikov M.Y."/>
            <person name="Popov V.N."/>
        </authorList>
    </citation>
    <scope>NUCLEOTIDE SEQUENCE</scope>
    <source>
        <strain evidence="10">MO-1</strain>
    </source>
</reference>
<dbReference type="GO" id="GO:0015562">
    <property type="term" value="F:efflux transmembrane transporter activity"/>
    <property type="evidence" value="ECO:0007669"/>
    <property type="project" value="InterPro"/>
</dbReference>
<dbReference type="InterPro" id="IPR003423">
    <property type="entry name" value="OMP_efflux"/>
</dbReference>
<comment type="similarity">
    <text evidence="2">Belongs to the outer membrane factor (OMF) (TC 1.B.17) family.</text>
</comment>
<dbReference type="GO" id="GO:0015288">
    <property type="term" value="F:porin activity"/>
    <property type="evidence" value="ECO:0007669"/>
    <property type="project" value="TreeGrafter"/>
</dbReference>
<evidence type="ECO:0000256" key="2">
    <source>
        <dbReference type="ARBA" id="ARBA00007613"/>
    </source>
</evidence>
<proteinExistence type="inferred from homology"/>
<name>A0A1S7LIM4_MAGMO</name>
<dbReference type="Gene3D" id="1.20.1600.10">
    <property type="entry name" value="Outer membrane efflux proteins (OEP)"/>
    <property type="match status" value="1"/>
</dbReference>
<feature type="coiled-coil region" evidence="8">
    <location>
        <begin position="322"/>
        <end position="360"/>
    </location>
</feature>
<keyword evidence="6" id="KW-0472">Membrane</keyword>
<comment type="subcellular location">
    <subcellularLocation>
        <location evidence="1">Cell outer membrane</location>
    </subcellularLocation>
</comment>
<accession>A0A1S7LIM4</accession>
<dbReference type="Pfam" id="PF02321">
    <property type="entry name" value="OEP"/>
    <property type="match status" value="2"/>
</dbReference>
<dbReference type="AlphaFoldDB" id="A0A1S7LIM4"/>
<keyword evidence="5" id="KW-0812">Transmembrane</keyword>
<keyword evidence="8" id="KW-0175">Coiled coil</keyword>
<feature type="compositionally biased region" description="Polar residues" evidence="9">
    <location>
        <begin position="445"/>
        <end position="454"/>
    </location>
</feature>
<keyword evidence="4" id="KW-1134">Transmembrane beta strand</keyword>